<reference evidence="6 7" key="1">
    <citation type="journal article" date="2014" name="PLoS Genet.">
        <title>The Genome of Spironucleus salmonicida Highlights a Fish Pathogen Adapted to Fluctuating Environments.</title>
        <authorList>
            <person name="Xu F."/>
            <person name="Jerlstrom-Hultqvist J."/>
            <person name="Einarsson E."/>
            <person name="Astvaldsson A."/>
            <person name="Svard S.G."/>
            <person name="Andersson J.O."/>
        </authorList>
    </citation>
    <scope>NUCLEOTIDE SEQUENCE</scope>
    <source>
        <strain evidence="7">ATCC 50377</strain>
    </source>
</reference>
<gene>
    <name evidence="6" type="ORF">SS50377_15483</name>
    <name evidence="7" type="ORF">SS50377_24677</name>
</gene>
<name>V6LL69_9EUKA</name>
<dbReference type="EC" id="3.1.3.16" evidence="4"/>
<reference evidence="7" key="2">
    <citation type="submission" date="2020-12" db="EMBL/GenBank/DDBJ databases">
        <title>New Spironucleus salmonicida genome in near-complete chromosomes.</title>
        <authorList>
            <person name="Xu F."/>
            <person name="Kurt Z."/>
            <person name="Jimenez-Gonzalez A."/>
            <person name="Astvaldsson A."/>
            <person name="Andersson J.O."/>
            <person name="Svard S.G."/>
        </authorList>
    </citation>
    <scope>NUCLEOTIDE SEQUENCE</scope>
    <source>
        <strain evidence="7">ATCC 50377</strain>
    </source>
</reference>
<keyword evidence="8" id="KW-1185">Reference proteome</keyword>
<comment type="similarity">
    <text evidence="4">Belongs to the PPP phosphatase family.</text>
</comment>
<protein>
    <recommendedName>
        <fullName evidence="4">Serine/threonine-protein phosphatase</fullName>
        <ecNumber evidence="4">3.1.3.16</ecNumber>
    </recommendedName>
</protein>
<sequence length="306" mass="34532">MDIDNLLSNLKQAIVPTEAQIQDLTEKAKNLFLAEPSMLSLPAPITIVGDIHGQFYDLRELFRVASELPSCQFLFLGDFVDRGLHSIETFLYLVCLKIKYPTRIFMLRGNHESRQITQVYGFYDEILRKFGSISVWKACIDVFDSLPLAAVIKNEIFCVHGGLSPTLTKISELNDIPRGSEVPHDGIVSDLLWSDPFEGSEQMGFQQSQRGAGYFFGADVCEKFCKENNVAFVCRSHQLAMDGYKWQYGGRLCTVWSAPNYCYRAGNVASILEVNEFGERNFKIFDAAVSGQQGKADKRVIPDYFL</sequence>
<dbReference type="PROSITE" id="PS00125">
    <property type="entry name" value="SER_THR_PHOSPHATASE"/>
    <property type="match status" value="1"/>
</dbReference>
<dbReference type="OrthoDB" id="1930084at2759"/>
<keyword evidence="1" id="KW-0479">Metal-binding</keyword>
<dbReference type="SUPFAM" id="SSF56300">
    <property type="entry name" value="Metallo-dependent phosphatases"/>
    <property type="match status" value="1"/>
</dbReference>
<dbReference type="GO" id="GO:0004722">
    <property type="term" value="F:protein serine/threonine phosphatase activity"/>
    <property type="evidence" value="ECO:0007669"/>
    <property type="project" value="UniProtKB-EC"/>
</dbReference>
<proteinExistence type="inferred from homology"/>
<dbReference type="EMBL" id="AUWU02000005">
    <property type="protein sequence ID" value="KAH0572566.1"/>
    <property type="molecule type" value="Genomic_DNA"/>
</dbReference>
<evidence type="ECO:0000313" key="7">
    <source>
        <dbReference type="EMBL" id="KAH0572566.1"/>
    </source>
</evidence>
<evidence type="ECO:0000256" key="3">
    <source>
        <dbReference type="ARBA" id="ARBA00023211"/>
    </source>
</evidence>
<dbReference type="PANTHER" id="PTHR45619">
    <property type="entry name" value="SERINE/THREONINE-PROTEIN PHOSPHATASE PP2A-RELATED"/>
    <property type="match status" value="1"/>
</dbReference>
<comment type="catalytic activity">
    <reaction evidence="4">
        <text>O-phospho-L-threonyl-[protein] + H2O = L-threonyl-[protein] + phosphate</text>
        <dbReference type="Rhea" id="RHEA:47004"/>
        <dbReference type="Rhea" id="RHEA-COMP:11060"/>
        <dbReference type="Rhea" id="RHEA-COMP:11605"/>
        <dbReference type="ChEBI" id="CHEBI:15377"/>
        <dbReference type="ChEBI" id="CHEBI:30013"/>
        <dbReference type="ChEBI" id="CHEBI:43474"/>
        <dbReference type="ChEBI" id="CHEBI:61977"/>
        <dbReference type="EC" id="3.1.3.16"/>
    </reaction>
</comment>
<dbReference type="EMBL" id="KI546115">
    <property type="protein sequence ID" value="EST44486.1"/>
    <property type="molecule type" value="Genomic_DNA"/>
</dbReference>
<evidence type="ECO:0000256" key="1">
    <source>
        <dbReference type="ARBA" id="ARBA00022723"/>
    </source>
</evidence>
<dbReference type="AlphaFoldDB" id="V6LL69"/>
<dbReference type="Gene3D" id="3.60.21.10">
    <property type="match status" value="1"/>
</dbReference>
<dbReference type="Proteomes" id="UP000018208">
    <property type="component" value="Unassembled WGS sequence"/>
</dbReference>
<evidence type="ECO:0000259" key="5">
    <source>
        <dbReference type="PROSITE" id="PS00125"/>
    </source>
</evidence>
<keyword evidence="2 4" id="KW-0378">Hydrolase</keyword>
<dbReference type="InterPro" id="IPR006186">
    <property type="entry name" value="Ser/Thr-sp_prot-phosphatase"/>
</dbReference>
<evidence type="ECO:0000313" key="6">
    <source>
        <dbReference type="EMBL" id="EST44486.1"/>
    </source>
</evidence>
<evidence type="ECO:0000256" key="4">
    <source>
        <dbReference type="RuleBase" id="RU004273"/>
    </source>
</evidence>
<dbReference type="InterPro" id="IPR047129">
    <property type="entry name" value="PPA2-like"/>
</dbReference>
<dbReference type="VEuPathDB" id="GiardiaDB:SS50377_24677"/>
<keyword evidence="3" id="KW-0464">Manganese</keyword>
<dbReference type="PRINTS" id="PR00114">
    <property type="entry name" value="STPHPHTASE"/>
</dbReference>
<evidence type="ECO:0000256" key="2">
    <source>
        <dbReference type="ARBA" id="ARBA00022801"/>
    </source>
</evidence>
<feature type="domain" description="Serine/threonine specific protein phosphatases" evidence="5">
    <location>
        <begin position="107"/>
        <end position="112"/>
    </location>
</feature>
<evidence type="ECO:0000313" key="8">
    <source>
        <dbReference type="Proteomes" id="UP000018208"/>
    </source>
</evidence>
<dbReference type="InterPro" id="IPR029052">
    <property type="entry name" value="Metallo-depent_PP-like"/>
</dbReference>
<organism evidence="6">
    <name type="scientific">Spironucleus salmonicida</name>
    <dbReference type="NCBI Taxonomy" id="348837"/>
    <lineage>
        <taxon>Eukaryota</taxon>
        <taxon>Metamonada</taxon>
        <taxon>Diplomonadida</taxon>
        <taxon>Hexamitidae</taxon>
        <taxon>Hexamitinae</taxon>
        <taxon>Spironucleus</taxon>
    </lineage>
</organism>
<accession>V6LL69</accession>
<dbReference type="SMART" id="SM00156">
    <property type="entry name" value="PP2Ac"/>
    <property type="match status" value="1"/>
</dbReference>
<dbReference type="GO" id="GO:0046872">
    <property type="term" value="F:metal ion binding"/>
    <property type="evidence" value="ECO:0007669"/>
    <property type="project" value="UniProtKB-KW"/>
</dbReference>
<dbReference type="Pfam" id="PF00149">
    <property type="entry name" value="Metallophos"/>
    <property type="match status" value="1"/>
</dbReference>
<dbReference type="InterPro" id="IPR004843">
    <property type="entry name" value="Calcineurin-like_PHP"/>
</dbReference>